<name>A0AA38PFK0_9AGAR</name>
<comment type="caution">
    <text evidence="2">The sequence shown here is derived from an EMBL/GenBank/DDBJ whole genome shotgun (WGS) entry which is preliminary data.</text>
</comment>
<evidence type="ECO:0000313" key="3">
    <source>
        <dbReference type="Proteomes" id="UP001163846"/>
    </source>
</evidence>
<proteinExistence type="predicted"/>
<evidence type="ECO:0000256" key="1">
    <source>
        <dbReference type="SAM" id="Phobius"/>
    </source>
</evidence>
<keyword evidence="1" id="KW-1133">Transmembrane helix</keyword>
<dbReference type="Proteomes" id="UP001163846">
    <property type="component" value="Unassembled WGS sequence"/>
</dbReference>
<protein>
    <submittedName>
        <fullName evidence="2">Uncharacterized protein</fullName>
    </submittedName>
</protein>
<reference evidence="2" key="1">
    <citation type="submission" date="2022-08" db="EMBL/GenBank/DDBJ databases">
        <authorList>
            <consortium name="DOE Joint Genome Institute"/>
            <person name="Min B."/>
            <person name="Riley R."/>
            <person name="Sierra-Patev S."/>
            <person name="Naranjo-Ortiz M."/>
            <person name="Looney B."/>
            <person name="Konkel Z."/>
            <person name="Slot J.C."/>
            <person name="Sakamoto Y."/>
            <person name="Steenwyk J.L."/>
            <person name="Rokas A."/>
            <person name="Carro J."/>
            <person name="Camarero S."/>
            <person name="Ferreira P."/>
            <person name="Molpeceres G."/>
            <person name="Ruiz-Duenas F.J."/>
            <person name="Serrano A."/>
            <person name="Henrissat B."/>
            <person name="Drula E."/>
            <person name="Hughes K.W."/>
            <person name="Mata J.L."/>
            <person name="Ishikawa N.K."/>
            <person name="Vargas-Isla R."/>
            <person name="Ushijima S."/>
            <person name="Smith C.A."/>
            <person name="Ahrendt S."/>
            <person name="Andreopoulos W."/>
            <person name="He G."/>
            <person name="Labutti K."/>
            <person name="Lipzen A."/>
            <person name="Ng V."/>
            <person name="Sandor L."/>
            <person name="Barry K."/>
            <person name="Martinez A.T."/>
            <person name="Xiao Y."/>
            <person name="Gibbons J.G."/>
            <person name="Terashima K."/>
            <person name="Hibbett D.S."/>
            <person name="Grigoriev I.V."/>
        </authorList>
    </citation>
    <scope>NUCLEOTIDE SEQUENCE</scope>
    <source>
        <strain evidence="2">TFB9207</strain>
    </source>
</reference>
<gene>
    <name evidence="2" type="ORF">F5878DRAFT_431207</name>
</gene>
<feature type="transmembrane region" description="Helical" evidence="1">
    <location>
        <begin position="20"/>
        <end position="37"/>
    </location>
</feature>
<evidence type="ECO:0000313" key="2">
    <source>
        <dbReference type="EMBL" id="KAJ3841983.1"/>
    </source>
</evidence>
<organism evidence="2 3">
    <name type="scientific">Lentinula raphanica</name>
    <dbReference type="NCBI Taxonomy" id="153919"/>
    <lineage>
        <taxon>Eukaryota</taxon>
        <taxon>Fungi</taxon>
        <taxon>Dikarya</taxon>
        <taxon>Basidiomycota</taxon>
        <taxon>Agaricomycotina</taxon>
        <taxon>Agaricomycetes</taxon>
        <taxon>Agaricomycetidae</taxon>
        <taxon>Agaricales</taxon>
        <taxon>Marasmiineae</taxon>
        <taxon>Omphalotaceae</taxon>
        <taxon>Lentinula</taxon>
    </lineage>
</organism>
<sequence length="72" mass="8094">MYFIIPSSLPIFPPFFPPSVFLFFLSFLSICQGRYYLAVLTIPPSPPSPSPPFISRTAEYAKCEFLMKPANG</sequence>
<accession>A0AA38PFK0</accession>
<keyword evidence="3" id="KW-1185">Reference proteome</keyword>
<dbReference type="AlphaFoldDB" id="A0AA38PFK0"/>
<keyword evidence="1" id="KW-0472">Membrane</keyword>
<dbReference type="EMBL" id="MU806021">
    <property type="protein sequence ID" value="KAJ3841983.1"/>
    <property type="molecule type" value="Genomic_DNA"/>
</dbReference>
<keyword evidence="1" id="KW-0812">Transmembrane</keyword>